<sequence>MQAEARKPLIIRRKQPSATEYMRTSSQMDDRAEGSMAMNEIMLSDSQGIEKPDDEAILLLPEQEFVQSNEEEGLYEEIIDPEPSTSSAGNVPSGVANDVEAYPCKYCEHRLFLTGEGLLRHAKEVHPDHLVDIIFHIETIASEWRRRERELERYRERAMVARYRQEEVTRAALRQAKLGRMTGSTKPITFSAGDKFESCCMCGLLVNQKHPTAMENHMRAHKKNDELRKRMVREYGPEIVQRLSCPDCRLVFTDEFKLRHHTESMHLKKRKYVCKWCGHICQSVSELNTHKADMHGVNLFRGSSTMTKPLLHSAAPLGLRNPALSMQYFGTAGARPPTSICKTVCQVCGLSMVRPSLLIRHMLRVHNKAQYQATIQFRDSIPYNVNVNGGQLTWICCQQEFNDRDAFSMHRRATHPPTFAPMPIEQPDEQEAAGSNMHYEPNDGTVQGELVPGPDGSMQVIVSDAMDINQVYTLVMLDDGQGADSGKKNVLLRTANMYDETDDGVGDDANEFFEAAEQHEDDGLVKNEPGLEELGDDVITFSEMEWNELQEQYAGNVPPLLIKRDNGDMIPARVVVVRTEPR</sequence>
<proteinExistence type="predicted"/>
<evidence type="ECO:0000256" key="4">
    <source>
        <dbReference type="ARBA" id="ARBA00022833"/>
    </source>
</evidence>
<feature type="non-terminal residue" evidence="7">
    <location>
        <position position="1"/>
    </location>
</feature>
<dbReference type="PANTHER" id="PTHR24379:SF121">
    <property type="entry name" value="C2H2-TYPE DOMAIN-CONTAINING PROTEIN"/>
    <property type="match status" value="1"/>
</dbReference>
<evidence type="ECO:0000256" key="5">
    <source>
        <dbReference type="PROSITE-ProRule" id="PRU00042"/>
    </source>
</evidence>
<evidence type="ECO:0000256" key="2">
    <source>
        <dbReference type="ARBA" id="ARBA00022737"/>
    </source>
</evidence>
<dbReference type="GO" id="GO:0008270">
    <property type="term" value="F:zinc ion binding"/>
    <property type="evidence" value="ECO:0007669"/>
    <property type="project" value="UniProtKB-KW"/>
</dbReference>
<dbReference type="Gene3D" id="3.30.160.60">
    <property type="entry name" value="Classic Zinc Finger"/>
    <property type="match status" value="2"/>
</dbReference>
<reference evidence="7" key="1">
    <citation type="submission" date="2023-06" db="EMBL/GenBank/DDBJ databases">
        <authorList>
            <person name="Delattre M."/>
        </authorList>
    </citation>
    <scope>NUCLEOTIDE SEQUENCE</scope>
    <source>
        <strain evidence="7">AF72</strain>
    </source>
</reference>
<organism evidence="7 8">
    <name type="scientific">Mesorhabditis spiculigera</name>
    <dbReference type="NCBI Taxonomy" id="96644"/>
    <lineage>
        <taxon>Eukaryota</taxon>
        <taxon>Metazoa</taxon>
        <taxon>Ecdysozoa</taxon>
        <taxon>Nematoda</taxon>
        <taxon>Chromadorea</taxon>
        <taxon>Rhabditida</taxon>
        <taxon>Rhabditina</taxon>
        <taxon>Rhabditomorpha</taxon>
        <taxon>Rhabditoidea</taxon>
        <taxon>Rhabditidae</taxon>
        <taxon>Mesorhabditinae</taxon>
        <taxon>Mesorhabditis</taxon>
    </lineage>
</organism>
<dbReference type="AlphaFoldDB" id="A0AA36D7T0"/>
<gene>
    <name evidence="7" type="ORF">MSPICULIGERA_LOCUS19835</name>
</gene>
<keyword evidence="8" id="KW-1185">Reference proteome</keyword>
<evidence type="ECO:0000256" key="1">
    <source>
        <dbReference type="ARBA" id="ARBA00022723"/>
    </source>
</evidence>
<dbReference type="PROSITE" id="PS00028">
    <property type="entry name" value="ZINC_FINGER_C2H2_1"/>
    <property type="match status" value="3"/>
</dbReference>
<dbReference type="EMBL" id="CATQJA010002663">
    <property type="protein sequence ID" value="CAJ0581680.1"/>
    <property type="molecule type" value="Genomic_DNA"/>
</dbReference>
<keyword evidence="1" id="KW-0479">Metal-binding</keyword>
<feature type="domain" description="C2H2-type" evidence="6">
    <location>
        <begin position="243"/>
        <end position="271"/>
    </location>
</feature>
<evidence type="ECO:0000256" key="3">
    <source>
        <dbReference type="ARBA" id="ARBA00022771"/>
    </source>
</evidence>
<evidence type="ECO:0000313" key="8">
    <source>
        <dbReference type="Proteomes" id="UP001177023"/>
    </source>
</evidence>
<evidence type="ECO:0000259" key="6">
    <source>
        <dbReference type="PROSITE" id="PS50157"/>
    </source>
</evidence>
<dbReference type="PROSITE" id="PS50157">
    <property type="entry name" value="ZINC_FINGER_C2H2_2"/>
    <property type="match status" value="1"/>
</dbReference>
<dbReference type="SUPFAM" id="SSF57667">
    <property type="entry name" value="beta-beta-alpha zinc fingers"/>
    <property type="match status" value="1"/>
</dbReference>
<dbReference type="InterPro" id="IPR013087">
    <property type="entry name" value="Znf_C2H2_type"/>
</dbReference>
<keyword evidence="2" id="KW-0677">Repeat</keyword>
<keyword evidence="4" id="KW-0862">Zinc</keyword>
<dbReference type="Proteomes" id="UP001177023">
    <property type="component" value="Unassembled WGS sequence"/>
</dbReference>
<accession>A0AA36D7T0</accession>
<dbReference type="SMART" id="SM00355">
    <property type="entry name" value="ZnF_C2H2"/>
    <property type="match status" value="6"/>
</dbReference>
<evidence type="ECO:0000313" key="7">
    <source>
        <dbReference type="EMBL" id="CAJ0581680.1"/>
    </source>
</evidence>
<keyword evidence="3 5" id="KW-0863">Zinc-finger</keyword>
<name>A0AA36D7T0_9BILA</name>
<dbReference type="PANTHER" id="PTHR24379">
    <property type="entry name" value="KRAB AND ZINC FINGER DOMAIN-CONTAINING"/>
    <property type="match status" value="1"/>
</dbReference>
<dbReference type="InterPro" id="IPR036236">
    <property type="entry name" value="Znf_C2H2_sf"/>
</dbReference>
<protein>
    <recommendedName>
        <fullName evidence="6">C2H2-type domain-containing protein</fullName>
    </recommendedName>
</protein>
<comment type="caution">
    <text evidence="7">The sequence shown here is derived from an EMBL/GenBank/DDBJ whole genome shotgun (WGS) entry which is preliminary data.</text>
</comment>